<dbReference type="PROSITE" id="PS50850">
    <property type="entry name" value="MFS"/>
    <property type="match status" value="1"/>
</dbReference>
<dbReference type="SUPFAM" id="SSF103473">
    <property type="entry name" value="MFS general substrate transporter"/>
    <property type="match status" value="1"/>
</dbReference>
<dbReference type="GO" id="GO:0005886">
    <property type="term" value="C:plasma membrane"/>
    <property type="evidence" value="ECO:0007669"/>
    <property type="project" value="TreeGrafter"/>
</dbReference>
<dbReference type="Pfam" id="PF07690">
    <property type="entry name" value="MFS_1"/>
    <property type="match status" value="1"/>
</dbReference>
<evidence type="ECO:0000313" key="10">
    <source>
        <dbReference type="Proteomes" id="UP001140453"/>
    </source>
</evidence>
<evidence type="ECO:0000256" key="5">
    <source>
        <dbReference type="ARBA" id="ARBA00023136"/>
    </source>
</evidence>
<dbReference type="CDD" id="cd17502">
    <property type="entry name" value="MFS_Azr1_MDR_like"/>
    <property type="match status" value="1"/>
</dbReference>
<dbReference type="Proteomes" id="UP001140453">
    <property type="component" value="Unassembled WGS sequence"/>
</dbReference>
<feature type="compositionally biased region" description="Polar residues" evidence="6">
    <location>
        <begin position="1"/>
        <end position="16"/>
    </location>
</feature>
<evidence type="ECO:0000256" key="1">
    <source>
        <dbReference type="ARBA" id="ARBA00004141"/>
    </source>
</evidence>
<comment type="caution">
    <text evidence="9">The sequence shown here is derived from an EMBL/GenBank/DDBJ whole genome shotgun (WGS) entry which is preliminary data.</text>
</comment>
<proteinExistence type="predicted"/>
<evidence type="ECO:0000256" key="7">
    <source>
        <dbReference type="SAM" id="Phobius"/>
    </source>
</evidence>
<dbReference type="EMBL" id="JAPEVB010000004">
    <property type="protein sequence ID" value="KAJ4389518.1"/>
    <property type="molecule type" value="Genomic_DNA"/>
</dbReference>
<feature type="domain" description="Major facilitator superfamily (MFS) profile" evidence="8">
    <location>
        <begin position="63"/>
        <end position="548"/>
    </location>
</feature>
<organism evidence="9 10">
    <name type="scientific">Gnomoniopsis smithogilvyi</name>
    <dbReference type="NCBI Taxonomy" id="1191159"/>
    <lineage>
        <taxon>Eukaryota</taxon>
        <taxon>Fungi</taxon>
        <taxon>Dikarya</taxon>
        <taxon>Ascomycota</taxon>
        <taxon>Pezizomycotina</taxon>
        <taxon>Sordariomycetes</taxon>
        <taxon>Sordariomycetidae</taxon>
        <taxon>Diaporthales</taxon>
        <taxon>Gnomoniaceae</taxon>
        <taxon>Gnomoniopsis</taxon>
    </lineage>
</organism>
<dbReference type="InterPro" id="IPR036259">
    <property type="entry name" value="MFS_trans_sf"/>
</dbReference>
<dbReference type="PANTHER" id="PTHR23501">
    <property type="entry name" value="MAJOR FACILITATOR SUPERFAMILY"/>
    <property type="match status" value="1"/>
</dbReference>
<accession>A0A9W8YSR4</accession>
<keyword evidence="4 7" id="KW-1133">Transmembrane helix</keyword>
<feature type="transmembrane region" description="Helical" evidence="7">
    <location>
        <begin position="185"/>
        <end position="204"/>
    </location>
</feature>
<evidence type="ECO:0000259" key="8">
    <source>
        <dbReference type="PROSITE" id="PS50850"/>
    </source>
</evidence>
<dbReference type="OrthoDB" id="10021397at2759"/>
<feature type="transmembrane region" description="Helical" evidence="7">
    <location>
        <begin position="60"/>
        <end position="86"/>
    </location>
</feature>
<keyword evidence="10" id="KW-1185">Reference proteome</keyword>
<comment type="subcellular location">
    <subcellularLocation>
        <location evidence="1">Membrane</location>
        <topology evidence="1">Multi-pass membrane protein</topology>
    </subcellularLocation>
</comment>
<evidence type="ECO:0000256" key="4">
    <source>
        <dbReference type="ARBA" id="ARBA00022989"/>
    </source>
</evidence>
<dbReference type="Gene3D" id="1.20.1250.20">
    <property type="entry name" value="MFS general substrate transporter like domains"/>
    <property type="match status" value="1"/>
</dbReference>
<feature type="transmembrane region" description="Helical" evidence="7">
    <location>
        <begin position="522"/>
        <end position="544"/>
    </location>
</feature>
<feature type="transmembrane region" description="Helical" evidence="7">
    <location>
        <begin position="287"/>
        <end position="310"/>
    </location>
</feature>
<feature type="region of interest" description="Disordered" evidence="6">
    <location>
        <begin position="1"/>
        <end position="23"/>
    </location>
</feature>
<feature type="transmembrane region" description="Helical" evidence="7">
    <location>
        <begin position="127"/>
        <end position="146"/>
    </location>
</feature>
<evidence type="ECO:0000256" key="6">
    <source>
        <dbReference type="SAM" id="MobiDB-lite"/>
    </source>
</evidence>
<feature type="transmembrane region" description="Helical" evidence="7">
    <location>
        <begin position="363"/>
        <end position="384"/>
    </location>
</feature>
<keyword evidence="2" id="KW-0813">Transport</keyword>
<name>A0A9W8YSR4_9PEZI</name>
<dbReference type="InterPro" id="IPR020846">
    <property type="entry name" value="MFS_dom"/>
</dbReference>
<feature type="transmembrane region" description="Helical" evidence="7">
    <location>
        <begin position="331"/>
        <end position="351"/>
    </location>
</feature>
<gene>
    <name evidence="9" type="ORF">N0V93_006988</name>
</gene>
<dbReference type="GO" id="GO:0022857">
    <property type="term" value="F:transmembrane transporter activity"/>
    <property type="evidence" value="ECO:0007669"/>
    <property type="project" value="InterPro"/>
</dbReference>
<keyword evidence="3 7" id="KW-0812">Transmembrane</keyword>
<feature type="transmembrane region" description="Helical" evidence="7">
    <location>
        <begin position="216"/>
        <end position="236"/>
    </location>
</feature>
<reference evidence="9" key="1">
    <citation type="submission" date="2022-10" db="EMBL/GenBank/DDBJ databases">
        <title>Tapping the CABI collections for fungal endophytes: first genome assemblies for Collariella, Neodidymelliopsis, Ascochyta clinopodiicola, Didymella pomorum, Didymosphaeria variabile, Neocosmospora piperis and Neocucurbitaria cava.</title>
        <authorList>
            <person name="Hill R."/>
        </authorList>
    </citation>
    <scope>NUCLEOTIDE SEQUENCE</scope>
    <source>
        <strain evidence="9">IMI 355082</strain>
    </source>
</reference>
<feature type="transmembrane region" description="Helical" evidence="7">
    <location>
        <begin position="158"/>
        <end position="178"/>
    </location>
</feature>
<feature type="transmembrane region" description="Helical" evidence="7">
    <location>
        <begin position="256"/>
        <end position="275"/>
    </location>
</feature>
<evidence type="ECO:0000256" key="2">
    <source>
        <dbReference type="ARBA" id="ARBA00022448"/>
    </source>
</evidence>
<feature type="transmembrane region" description="Helical" evidence="7">
    <location>
        <begin position="98"/>
        <end position="120"/>
    </location>
</feature>
<dbReference type="PANTHER" id="PTHR23501:SF177">
    <property type="entry name" value="MAJOR FACILITATOR SUPERFAMILY (MFS) PROFILE DOMAIN-CONTAINING PROTEIN-RELATED"/>
    <property type="match status" value="1"/>
</dbReference>
<protein>
    <recommendedName>
        <fullName evidence="8">Major facilitator superfamily (MFS) profile domain-containing protein</fullName>
    </recommendedName>
</protein>
<feature type="transmembrane region" description="Helical" evidence="7">
    <location>
        <begin position="391"/>
        <end position="408"/>
    </location>
</feature>
<dbReference type="InterPro" id="IPR011701">
    <property type="entry name" value="MFS"/>
</dbReference>
<evidence type="ECO:0000256" key="3">
    <source>
        <dbReference type="ARBA" id="ARBA00022692"/>
    </source>
</evidence>
<evidence type="ECO:0000313" key="9">
    <source>
        <dbReference type="EMBL" id="KAJ4389518.1"/>
    </source>
</evidence>
<keyword evidence="5 7" id="KW-0472">Membrane</keyword>
<dbReference type="AlphaFoldDB" id="A0A9W8YSR4"/>
<sequence length="569" mass="61100">MSSGSDDVETHQQSTEKNSEQTLDRCTTAMADNDEKQHDHDIWQQSGSVKDVQYATSFKLAAIMVTINLSTMVAALDLGIVATAIPAITEEFQSLDQIAWYSAACFILVGATSATWGKLFTYFPAPLAYMSALVLYLIGSVVAAAAPNSVALIVGRAIQGWGCSGTLSGSVLIISFTAAPKNRPLLIGVWMGVFMGATVLGPLLGGVFTSTVTWRWCFWINLPIGGLALVLQLFFLRVPKHIKPMPATWKEIMLQLDVSGLIILTASLVSYTLALERGGLTSPWSDGTVVATLVVWIVLTIAFLVNEWLLGTRAMMPIYLLKTRMTWASCLYAWIANCANFQVLFYLPIYFQSVKGDSAIMSGVYTLPFVCFYALGSFLSGLWISKSRLPIAAEIVSPLLALIGAILFEQMDIDTAKAWYVGAQIPFGFGIGLGNQVPVTALQSFSKPEEVAATMGIIFTCQTVSGAYFATAAQSVFENTLYKNLAATGISAMAVNEAGAAGLSNTFSGRELTLVLEAYMAGIHNVFIFAVAGATATVLVALLIPPTRIPSHEEKNEEDEEAGDASIAK</sequence>